<evidence type="ECO:0000313" key="1">
    <source>
        <dbReference type="EMBL" id="KKL49712.1"/>
    </source>
</evidence>
<dbReference type="EMBL" id="LAZR01032862">
    <property type="protein sequence ID" value="KKL49712.1"/>
    <property type="molecule type" value="Genomic_DNA"/>
</dbReference>
<protein>
    <recommendedName>
        <fullName evidence="2">Glucose/Sorbosone dehydrogenase domain-containing protein</fullName>
    </recommendedName>
</protein>
<organism evidence="1">
    <name type="scientific">marine sediment metagenome</name>
    <dbReference type="NCBI Taxonomy" id="412755"/>
    <lineage>
        <taxon>unclassified sequences</taxon>
        <taxon>metagenomes</taxon>
        <taxon>ecological metagenomes</taxon>
    </lineage>
</organism>
<reference evidence="1" key="1">
    <citation type="journal article" date="2015" name="Nature">
        <title>Complex archaea that bridge the gap between prokaryotes and eukaryotes.</title>
        <authorList>
            <person name="Spang A."/>
            <person name="Saw J.H."/>
            <person name="Jorgensen S.L."/>
            <person name="Zaremba-Niedzwiedzka K."/>
            <person name="Martijn J."/>
            <person name="Lind A.E."/>
            <person name="van Eijk R."/>
            <person name="Schleper C."/>
            <person name="Guy L."/>
            <person name="Ettema T.J."/>
        </authorList>
    </citation>
    <scope>NUCLEOTIDE SEQUENCE</scope>
</reference>
<dbReference type="AlphaFoldDB" id="A0A0F9FF14"/>
<name>A0A0F9FF14_9ZZZZ</name>
<proteinExistence type="predicted"/>
<sequence>VYSKRHEYGKNLVDVVSAEIALDSKSDFLYLTMRSAYDDRIMQKTSPGGRILWSKETRAPTKWAVAMRVGPSGNLYIVEAIETHKRNTSKLSTPG</sequence>
<comment type="caution">
    <text evidence="1">The sequence shown here is derived from an EMBL/GenBank/DDBJ whole genome shotgun (WGS) entry which is preliminary data.</text>
</comment>
<accession>A0A0F9FF14</accession>
<feature type="non-terminal residue" evidence="1">
    <location>
        <position position="1"/>
    </location>
</feature>
<gene>
    <name evidence="1" type="ORF">LCGC14_2312750</name>
</gene>
<evidence type="ECO:0008006" key="2">
    <source>
        <dbReference type="Google" id="ProtNLM"/>
    </source>
</evidence>